<evidence type="ECO:0000313" key="1">
    <source>
        <dbReference type="EMBL" id="RNE98545.1"/>
    </source>
</evidence>
<evidence type="ECO:0000313" key="2">
    <source>
        <dbReference type="Proteomes" id="UP000283634"/>
    </source>
</evidence>
<comment type="caution">
    <text evidence="1">The sequence shown here is derived from an EMBL/GenBank/DDBJ whole genome shotgun (WGS) entry which is preliminary data.</text>
</comment>
<keyword evidence="2" id="KW-1185">Reference proteome</keyword>
<reference evidence="1 2" key="1">
    <citation type="journal article" date="2018" name="BMC Genomics">
        <title>Genomic comparison of Trypanosoma conorhini and Trypanosoma rangeli to Trypanosoma cruzi strains of high and low virulence.</title>
        <authorList>
            <person name="Bradwell K.R."/>
            <person name="Koparde V.N."/>
            <person name="Matveyev A.V."/>
            <person name="Serrano M.G."/>
            <person name="Alves J.M."/>
            <person name="Parikh H."/>
            <person name="Huang B."/>
            <person name="Lee V."/>
            <person name="Espinosa-Alvarez O."/>
            <person name="Ortiz P.A."/>
            <person name="Costa-Martins A.G."/>
            <person name="Teixeira M.M."/>
            <person name="Buck G.A."/>
        </authorList>
    </citation>
    <scope>NUCLEOTIDE SEQUENCE [LARGE SCALE GENOMIC DNA]</scope>
    <source>
        <strain evidence="1 2">AM80</strain>
    </source>
</reference>
<proteinExistence type="predicted"/>
<dbReference type="AlphaFoldDB" id="A0A3R7JXR3"/>
<dbReference type="EMBL" id="MKGL01000454">
    <property type="protein sequence ID" value="RNE98545.1"/>
    <property type="molecule type" value="Genomic_DNA"/>
</dbReference>
<dbReference type="RefSeq" id="XP_029234702.1">
    <property type="nucleotide sequence ID" value="XM_029385499.1"/>
</dbReference>
<organism evidence="1 2">
    <name type="scientific">Trypanosoma rangeli</name>
    <dbReference type="NCBI Taxonomy" id="5698"/>
    <lineage>
        <taxon>Eukaryota</taxon>
        <taxon>Discoba</taxon>
        <taxon>Euglenozoa</taxon>
        <taxon>Kinetoplastea</taxon>
        <taxon>Metakinetoplastina</taxon>
        <taxon>Trypanosomatida</taxon>
        <taxon>Trypanosomatidae</taxon>
        <taxon>Trypanosoma</taxon>
        <taxon>Herpetosoma</taxon>
    </lineage>
</organism>
<protein>
    <submittedName>
        <fullName evidence="1">Uncharacterized protein</fullName>
    </submittedName>
</protein>
<name>A0A3R7JXR3_TRYRA</name>
<gene>
    <name evidence="1" type="ORF">TraAM80_08772</name>
</gene>
<dbReference type="Proteomes" id="UP000283634">
    <property type="component" value="Unassembled WGS sequence"/>
</dbReference>
<sequence length="150" mass="15529">MRRLGRKTVAAALKAPAGTTIHRCPFVFLLAIVVAGGSGPPKVRGGRSVWGRGPPAFSERRRQPPAAVGLRPAAFVLRSQPGAYVLPRPHPAGAEVFFSHISASWGARAAVVAGLRVTRQLAEGWERGLASNKAAGAPAGGSSQQPVAAR</sequence>
<accession>A0A3R7JXR3</accession>
<dbReference type="GeneID" id="40332705"/>